<reference evidence="1 2" key="1">
    <citation type="submission" date="2019-08" db="EMBL/GenBank/DDBJ databases">
        <authorList>
            <person name="Alioto T."/>
            <person name="Alioto T."/>
            <person name="Gomez Garrido J."/>
        </authorList>
    </citation>
    <scope>NUCLEOTIDE SEQUENCE [LARGE SCALE GENOMIC DNA]</scope>
</reference>
<dbReference type="Proteomes" id="UP000325440">
    <property type="component" value="Unassembled WGS sequence"/>
</dbReference>
<proteinExistence type="predicted"/>
<keyword evidence="2" id="KW-1185">Reference proteome</keyword>
<gene>
    <name evidence="1" type="ORF">CINCED_3A002291</name>
</gene>
<dbReference type="EMBL" id="CABPRJ010000950">
    <property type="protein sequence ID" value="VVC31631.1"/>
    <property type="molecule type" value="Genomic_DNA"/>
</dbReference>
<dbReference type="OrthoDB" id="2266637at2759"/>
<evidence type="ECO:0000313" key="2">
    <source>
        <dbReference type="Proteomes" id="UP000325440"/>
    </source>
</evidence>
<name>A0A5E4ML26_9HEMI</name>
<accession>A0A5E4ML26</accession>
<evidence type="ECO:0000313" key="1">
    <source>
        <dbReference type="EMBL" id="VVC31631.1"/>
    </source>
</evidence>
<protein>
    <submittedName>
        <fullName evidence="1">Uncharacterized protein</fullName>
    </submittedName>
</protein>
<sequence>MNYSGSQWSSPYDIFCVVSNFKYKKCNDGRTFLMERNDIVYSRVKFLRKMNEFRRNNDTRPIVYLDESWRVPQGKANTRKDRCTKMITKQVYGLFSSKHITGKSQIDDAKRRNINWTKLHFKWAMKWVVTEKNKNTFKMVDVEVLVNSALDAITKNWAKCVDHCNKIQEDDLMKEGLRYKILEPIIITINRDDSSTDKDNDEIIN</sequence>
<dbReference type="AlphaFoldDB" id="A0A5E4ML26"/>
<organism evidence="1 2">
    <name type="scientific">Cinara cedri</name>
    <dbReference type="NCBI Taxonomy" id="506608"/>
    <lineage>
        <taxon>Eukaryota</taxon>
        <taxon>Metazoa</taxon>
        <taxon>Ecdysozoa</taxon>
        <taxon>Arthropoda</taxon>
        <taxon>Hexapoda</taxon>
        <taxon>Insecta</taxon>
        <taxon>Pterygota</taxon>
        <taxon>Neoptera</taxon>
        <taxon>Paraneoptera</taxon>
        <taxon>Hemiptera</taxon>
        <taxon>Sternorrhyncha</taxon>
        <taxon>Aphidomorpha</taxon>
        <taxon>Aphidoidea</taxon>
        <taxon>Aphididae</taxon>
        <taxon>Lachninae</taxon>
        <taxon>Cinara</taxon>
    </lineage>
</organism>